<name>A0A345DLY3_9MOLU</name>
<reference evidence="3" key="1">
    <citation type="submission" date="2018-07" db="EMBL/GenBank/DDBJ databases">
        <title>Complete Genome Sequence of Spiroplasma phoeniceum.</title>
        <authorList>
            <person name="Davis R.E."/>
            <person name="Shao J.Y."/>
            <person name="Zhao Y."/>
            <person name="Silver A."/>
            <person name="Stump z."/>
            <person name="Gasparich G."/>
        </authorList>
    </citation>
    <scope>NUCLEOTIDE SEQUENCE [LARGE SCALE GENOMIC DNA]</scope>
    <source>
        <strain evidence="3">P40</strain>
    </source>
</reference>
<dbReference type="Proteomes" id="UP000253689">
    <property type="component" value="Chromosome"/>
</dbReference>
<keyword evidence="3" id="KW-1185">Reference proteome</keyword>
<organism evidence="2 3">
    <name type="scientific">Spiroplasma phoeniceum P40</name>
    <dbReference type="NCBI Taxonomy" id="1276259"/>
    <lineage>
        <taxon>Bacteria</taxon>
        <taxon>Bacillati</taxon>
        <taxon>Mycoplasmatota</taxon>
        <taxon>Mollicutes</taxon>
        <taxon>Entomoplasmatales</taxon>
        <taxon>Spiroplasmataceae</taxon>
        <taxon>Spiroplasma</taxon>
    </lineage>
</organism>
<evidence type="ECO:0000259" key="1">
    <source>
        <dbReference type="Pfam" id="PF13274"/>
    </source>
</evidence>
<dbReference type="KEGG" id="sphh:SDAV_00226"/>
<protein>
    <submittedName>
        <fullName evidence="2">Phage-Associated Protein</fullName>
    </submittedName>
</protein>
<accession>A0A345DLY3</accession>
<evidence type="ECO:0000313" key="2">
    <source>
        <dbReference type="EMBL" id="AXF95221.1"/>
    </source>
</evidence>
<feature type="domain" description="Antitoxin SocA-like Panacea" evidence="1">
    <location>
        <begin position="28"/>
        <end position="128"/>
    </location>
</feature>
<dbReference type="Pfam" id="PF13274">
    <property type="entry name" value="SocA_Panacea"/>
    <property type="match status" value="1"/>
</dbReference>
<dbReference type="RefSeq" id="WP_114564213.1">
    <property type="nucleotide sequence ID" value="NZ_CP031088.1"/>
</dbReference>
<sequence length="161" mass="19804">MNLEKKDKLFSIVSYLINNHKITEPVKLQKILYFLYLDYLKQYDEKLFEDEFEAWVYGPVLRRVYYHLRYVGVNFDEYENFDENKYTCTKIIPLEDKKIIKFIDDKIEKYKYKNTFVLVEETHNTEPWINARKGLDNHETSREKINFLDMKKFVKNESNNW</sequence>
<proteinExistence type="predicted"/>
<gene>
    <name evidence="2" type="ORF">SDAV_00226</name>
</gene>
<dbReference type="EMBL" id="CP031088">
    <property type="protein sequence ID" value="AXF95221.1"/>
    <property type="molecule type" value="Genomic_DNA"/>
</dbReference>
<evidence type="ECO:0000313" key="3">
    <source>
        <dbReference type="Proteomes" id="UP000253689"/>
    </source>
</evidence>
<dbReference type="InterPro" id="IPR025272">
    <property type="entry name" value="SocA_Panacea"/>
</dbReference>
<dbReference type="AlphaFoldDB" id="A0A345DLY3"/>